<organism evidence="2 3">
    <name type="scientific">Cyanobium gracile (strain ATCC 27147 / PCC 6307)</name>
    <dbReference type="NCBI Taxonomy" id="292564"/>
    <lineage>
        <taxon>Bacteria</taxon>
        <taxon>Bacillati</taxon>
        <taxon>Cyanobacteriota</taxon>
        <taxon>Cyanophyceae</taxon>
        <taxon>Synechococcales</taxon>
        <taxon>Prochlorococcaceae</taxon>
        <taxon>Cyanobium</taxon>
    </lineage>
</organism>
<dbReference type="GO" id="GO:0016757">
    <property type="term" value="F:glycosyltransferase activity"/>
    <property type="evidence" value="ECO:0007669"/>
    <property type="project" value="TreeGrafter"/>
</dbReference>
<dbReference type="HOGENOM" id="CLU_668547_0_0_3"/>
<dbReference type="InterPro" id="IPR028098">
    <property type="entry name" value="Glyco_trans_4-like_N"/>
</dbReference>
<dbReference type="EMBL" id="CP003495">
    <property type="protein sequence ID" value="AFY29541.1"/>
    <property type="molecule type" value="Genomic_DNA"/>
</dbReference>
<dbReference type="AlphaFoldDB" id="K9P9Y2"/>
<dbReference type="Pfam" id="PF13692">
    <property type="entry name" value="Glyco_trans_1_4"/>
    <property type="match status" value="1"/>
</dbReference>
<dbReference type="SUPFAM" id="SSF53756">
    <property type="entry name" value="UDP-Glycosyltransferase/glycogen phosphorylase"/>
    <property type="match status" value="1"/>
</dbReference>
<name>K9P9Y2_CYAGP</name>
<dbReference type="Gene3D" id="3.40.50.2000">
    <property type="entry name" value="Glycogen Phosphorylase B"/>
    <property type="match status" value="2"/>
</dbReference>
<evidence type="ECO:0000259" key="1">
    <source>
        <dbReference type="Pfam" id="PF13439"/>
    </source>
</evidence>
<dbReference type="KEGG" id="cgc:Cyagr_2435"/>
<dbReference type="PANTHER" id="PTHR45947">
    <property type="entry name" value="SULFOQUINOVOSYL TRANSFERASE SQD2"/>
    <property type="match status" value="1"/>
</dbReference>
<dbReference type="PANTHER" id="PTHR45947:SF3">
    <property type="entry name" value="SULFOQUINOVOSYL TRANSFERASE SQD2"/>
    <property type="match status" value="1"/>
</dbReference>
<dbReference type="Proteomes" id="UP000010388">
    <property type="component" value="Chromosome"/>
</dbReference>
<reference evidence="3" key="1">
    <citation type="journal article" date="2013" name="Proc. Natl. Acad. Sci. U.S.A.">
        <title>Improving the coverage of the cyanobacterial phylum using diversity-driven genome sequencing.</title>
        <authorList>
            <person name="Shih P.M."/>
            <person name="Wu D."/>
            <person name="Latifi A."/>
            <person name="Axen S.D."/>
            <person name="Fewer D.P."/>
            <person name="Talla E."/>
            <person name="Calteau A."/>
            <person name="Cai F."/>
            <person name="Tandeau de Marsac N."/>
            <person name="Rippka R."/>
            <person name="Herdman M."/>
            <person name="Sivonen K."/>
            <person name="Coursin T."/>
            <person name="Laurent T."/>
            <person name="Goodwin L."/>
            <person name="Nolan M."/>
            <person name="Davenport K.W."/>
            <person name="Han C.S."/>
            <person name="Rubin E.M."/>
            <person name="Eisen J.A."/>
            <person name="Woyke T."/>
            <person name="Gugger M."/>
            <person name="Kerfeld C.A."/>
        </authorList>
    </citation>
    <scope>NUCLEOTIDE SEQUENCE [LARGE SCALE GENOMIC DNA]</scope>
    <source>
        <strain evidence="3">ATCC 27147 / PCC 6307</strain>
    </source>
</reference>
<evidence type="ECO:0000313" key="2">
    <source>
        <dbReference type="EMBL" id="AFY29541.1"/>
    </source>
</evidence>
<dbReference type="InterPro" id="IPR050194">
    <property type="entry name" value="Glycosyltransferase_grp1"/>
</dbReference>
<dbReference type="Pfam" id="PF13439">
    <property type="entry name" value="Glyco_transf_4"/>
    <property type="match status" value="1"/>
</dbReference>
<sequence>MRVAFAHYSQENDISGVTTWLFSLARRLKDDNIEVAIHFVHSDVELGSEPLALQKLRRDGIEISRVSPQSTLEAEAQQTLEFLNKWQPSIFLPQCLPAHFAAAAHAGQKGLPWALTLHSDDPIYWESVHAFIHPKDRNHIVCVSEYLRDKLIGAGRAQHAHVIPCGVAIPQDLTTFNDSPFNMVFSGRIWERQKRASLVIQTFVKACQANPAMRATMIGEGYARQSCEELVNAHGLSHAITFTGALSPNQVRPHLADCQAILLMSDFEGLPVALLEAMALGVVPVARRIPSGIPELIVHEQTGLLVSEDPKDAAHALIRLSQDKHLWRSCSEQARRLVADRYNEETSYRKWRTLLETLLHDRDSSATIRFPIDTSVLTSIPKKNPYLNSISKRQKALTSRVRQLLRTTLARVKHFVKTIFQDLF</sequence>
<gene>
    <name evidence="2" type="ordered locus">Cyagr_2435</name>
</gene>
<dbReference type="RefSeq" id="WP_015109979.1">
    <property type="nucleotide sequence ID" value="NC_019675.1"/>
</dbReference>
<feature type="domain" description="Glycosyltransferase subfamily 4-like N-terminal" evidence="1">
    <location>
        <begin position="15"/>
        <end position="167"/>
    </location>
</feature>
<dbReference type="eggNOG" id="COG0438">
    <property type="taxonomic scope" value="Bacteria"/>
</dbReference>
<dbReference type="OrthoDB" id="503519at2"/>
<keyword evidence="2" id="KW-0808">Transferase</keyword>
<protein>
    <submittedName>
        <fullName evidence="2">Glycosyltransferase</fullName>
    </submittedName>
</protein>
<proteinExistence type="predicted"/>
<dbReference type="STRING" id="292564.Cyagr_2435"/>
<dbReference type="CDD" id="cd03801">
    <property type="entry name" value="GT4_PimA-like"/>
    <property type="match status" value="1"/>
</dbReference>
<accession>K9P9Y2</accession>
<evidence type="ECO:0000313" key="3">
    <source>
        <dbReference type="Proteomes" id="UP000010388"/>
    </source>
</evidence>